<dbReference type="Pfam" id="PF07062">
    <property type="entry name" value="Clc-like"/>
    <property type="match status" value="1"/>
</dbReference>
<name>A0A914BUC4_9BILA</name>
<dbReference type="Gene3D" id="1.20.140.150">
    <property type="match status" value="1"/>
</dbReference>
<dbReference type="InterPro" id="IPR010761">
    <property type="entry name" value="Clc_prot-like"/>
</dbReference>
<dbReference type="WBParaSite" id="ACRNAN_Path_1008.g3877.t1">
    <property type="protein sequence ID" value="ACRNAN_Path_1008.g3877.t1"/>
    <property type="gene ID" value="ACRNAN_Path_1008.g3877"/>
</dbReference>
<keyword evidence="1" id="KW-0472">Membrane</keyword>
<feature type="transmembrane region" description="Helical" evidence="1">
    <location>
        <begin position="172"/>
        <end position="197"/>
    </location>
</feature>
<protein>
    <submittedName>
        <fullName evidence="3">Clc-like protein</fullName>
    </submittedName>
</protein>
<organism evidence="2 3">
    <name type="scientific">Acrobeloides nanus</name>
    <dbReference type="NCBI Taxonomy" id="290746"/>
    <lineage>
        <taxon>Eukaryota</taxon>
        <taxon>Metazoa</taxon>
        <taxon>Ecdysozoa</taxon>
        <taxon>Nematoda</taxon>
        <taxon>Chromadorea</taxon>
        <taxon>Rhabditida</taxon>
        <taxon>Tylenchina</taxon>
        <taxon>Cephalobomorpha</taxon>
        <taxon>Cephaloboidea</taxon>
        <taxon>Cephalobidae</taxon>
        <taxon>Acrobeloides</taxon>
    </lineage>
</organism>
<keyword evidence="2" id="KW-1185">Reference proteome</keyword>
<reference evidence="3" key="1">
    <citation type="submission" date="2022-11" db="UniProtKB">
        <authorList>
            <consortium name="WormBaseParasite"/>
        </authorList>
    </citation>
    <scope>IDENTIFICATION</scope>
</reference>
<feature type="transmembrane region" description="Helical" evidence="1">
    <location>
        <begin position="129"/>
        <end position="152"/>
    </location>
</feature>
<dbReference type="Proteomes" id="UP000887540">
    <property type="component" value="Unplaced"/>
</dbReference>
<accession>A0A914BUC4</accession>
<dbReference type="PANTHER" id="PTHR35574">
    <property type="entry name" value="PUTATIVE-RELATED"/>
    <property type="match status" value="1"/>
</dbReference>
<keyword evidence="1" id="KW-1133">Transmembrane helix</keyword>
<feature type="transmembrane region" description="Helical" evidence="1">
    <location>
        <begin position="95"/>
        <end position="117"/>
    </location>
</feature>
<sequence length="223" mass="24662">MSAAILSIIGGLSPSWQVVDIREFQAEHHHGIWLDCTRSERHFMSNQYEERSPLHCTYKFDSNAAEIIDKNIDDVDMGAAAVEAGHHQFFGWHKAVLICMILSLCTGGMAIICGICAPCSPSCSLIYSILAFVSFITSAGALGVFFFAAHRVDIRFVQGLVATYEQEIGSAFFFYGTGTLLLLLAFIISVIVTYQLLRRTEEGIDFGMRELAPLYGSRMTTVI</sequence>
<dbReference type="AlphaFoldDB" id="A0A914BUC4"/>
<evidence type="ECO:0000313" key="3">
    <source>
        <dbReference type="WBParaSite" id="ACRNAN_Path_1008.g3877.t1"/>
    </source>
</evidence>
<keyword evidence="1" id="KW-0812">Transmembrane</keyword>
<proteinExistence type="predicted"/>
<evidence type="ECO:0000313" key="2">
    <source>
        <dbReference type="Proteomes" id="UP000887540"/>
    </source>
</evidence>
<evidence type="ECO:0000256" key="1">
    <source>
        <dbReference type="SAM" id="Phobius"/>
    </source>
</evidence>
<dbReference type="PANTHER" id="PTHR35574:SF1">
    <property type="entry name" value="CLC-LIKE PROTEIN"/>
    <property type="match status" value="1"/>
</dbReference>
<dbReference type="GO" id="GO:0016020">
    <property type="term" value="C:membrane"/>
    <property type="evidence" value="ECO:0007669"/>
    <property type="project" value="InterPro"/>
</dbReference>